<dbReference type="InterPro" id="IPR014729">
    <property type="entry name" value="Rossmann-like_a/b/a_fold"/>
</dbReference>
<accession>A0A8T4IHY9</accession>
<organism evidence="3 4">
    <name type="scientific">Stakelama marina</name>
    <dbReference type="NCBI Taxonomy" id="2826939"/>
    <lineage>
        <taxon>Bacteria</taxon>
        <taxon>Pseudomonadati</taxon>
        <taxon>Pseudomonadota</taxon>
        <taxon>Alphaproteobacteria</taxon>
        <taxon>Sphingomonadales</taxon>
        <taxon>Sphingomonadaceae</taxon>
        <taxon>Stakelama</taxon>
    </lineage>
</organism>
<protein>
    <submittedName>
        <fullName evidence="3">Universal stress protein</fullName>
    </submittedName>
</protein>
<dbReference type="CDD" id="cd23659">
    <property type="entry name" value="USP_At3g01520-like"/>
    <property type="match status" value="1"/>
</dbReference>
<dbReference type="PANTHER" id="PTHR46268:SF6">
    <property type="entry name" value="UNIVERSAL STRESS PROTEIN UP12"/>
    <property type="match status" value="1"/>
</dbReference>
<dbReference type="Pfam" id="PF00582">
    <property type="entry name" value="Usp"/>
    <property type="match status" value="1"/>
</dbReference>
<evidence type="ECO:0000313" key="3">
    <source>
        <dbReference type="EMBL" id="MBR0552705.1"/>
    </source>
</evidence>
<proteinExistence type="inferred from homology"/>
<evidence type="ECO:0000313" key="4">
    <source>
        <dbReference type="Proteomes" id="UP000676996"/>
    </source>
</evidence>
<feature type="domain" description="UspA" evidence="2">
    <location>
        <begin position="1"/>
        <end position="143"/>
    </location>
</feature>
<dbReference type="InterPro" id="IPR006016">
    <property type="entry name" value="UspA"/>
</dbReference>
<evidence type="ECO:0000259" key="2">
    <source>
        <dbReference type="Pfam" id="PF00582"/>
    </source>
</evidence>
<evidence type="ECO:0000256" key="1">
    <source>
        <dbReference type="ARBA" id="ARBA00008791"/>
    </source>
</evidence>
<comment type="caution">
    <text evidence="3">The sequence shown here is derived from an EMBL/GenBank/DDBJ whole genome shotgun (WGS) entry which is preliminary data.</text>
</comment>
<dbReference type="AlphaFoldDB" id="A0A8T4IHY9"/>
<reference evidence="3" key="1">
    <citation type="submission" date="2021-04" db="EMBL/GenBank/DDBJ databases">
        <title>Ouciella asimina sp. nov., isolated from the surface seawater in the hydrothermal field of Okinawa Trough.</title>
        <authorList>
            <person name="Shuang W."/>
        </authorList>
    </citation>
    <scope>NUCLEOTIDE SEQUENCE</scope>
    <source>
        <strain evidence="3">LXI357</strain>
    </source>
</reference>
<name>A0A8T4IHY9_9SPHN</name>
<dbReference type="PANTHER" id="PTHR46268">
    <property type="entry name" value="STRESS RESPONSE PROTEIN NHAX"/>
    <property type="match status" value="1"/>
</dbReference>
<dbReference type="RefSeq" id="WP_284053964.1">
    <property type="nucleotide sequence ID" value="NZ_JAGRQC010000002.1"/>
</dbReference>
<dbReference type="SUPFAM" id="SSF52402">
    <property type="entry name" value="Adenine nucleotide alpha hydrolases-like"/>
    <property type="match status" value="1"/>
</dbReference>
<comment type="similarity">
    <text evidence="1">Belongs to the universal stress protein A family.</text>
</comment>
<dbReference type="PRINTS" id="PR01438">
    <property type="entry name" value="UNVRSLSTRESS"/>
</dbReference>
<dbReference type="EMBL" id="JAGRQC010000002">
    <property type="protein sequence ID" value="MBR0552705.1"/>
    <property type="molecule type" value="Genomic_DNA"/>
</dbReference>
<gene>
    <name evidence="3" type="ORF">J7S20_09330</name>
</gene>
<dbReference type="Gene3D" id="3.40.50.620">
    <property type="entry name" value="HUPs"/>
    <property type="match status" value="1"/>
</dbReference>
<dbReference type="InterPro" id="IPR006015">
    <property type="entry name" value="Universal_stress_UspA"/>
</dbReference>
<keyword evidence="4" id="KW-1185">Reference proteome</keyword>
<dbReference type="Proteomes" id="UP000676996">
    <property type="component" value="Unassembled WGS sequence"/>
</dbReference>
<sequence length="145" mass="15353">MFEKIVVGSDGSKPALAAVRWAGEIASRMGSDIVLVHAFETDPTTIPGGYVVISDNELQNLRAATQDKLDGQWCEPLRDIGVKFVTRLVSGRPAKVIIDVAQEEGATLIVVGNRGRGGFSNLLLGSAGNQLIHHSPIPVTIVPNG</sequence>